<organism evidence="1 2">
    <name type="scientific">Liparis tanakae</name>
    <name type="common">Tanaka's snailfish</name>
    <dbReference type="NCBI Taxonomy" id="230148"/>
    <lineage>
        <taxon>Eukaryota</taxon>
        <taxon>Metazoa</taxon>
        <taxon>Chordata</taxon>
        <taxon>Craniata</taxon>
        <taxon>Vertebrata</taxon>
        <taxon>Euteleostomi</taxon>
        <taxon>Actinopterygii</taxon>
        <taxon>Neopterygii</taxon>
        <taxon>Teleostei</taxon>
        <taxon>Neoteleostei</taxon>
        <taxon>Acanthomorphata</taxon>
        <taxon>Eupercaria</taxon>
        <taxon>Perciformes</taxon>
        <taxon>Cottioidei</taxon>
        <taxon>Cottales</taxon>
        <taxon>Liparidae</taxon>
        <taxon>Liparis</taxon>
    </lineage>
</organism>
<gene>
    <name evidence="1" type="ORF">EYF80_011350</name>
</gene>
<dbReference type="Proteomes" id="UP000314294">
    <property type="component" value="Unassembled WGS sequence"/>
</dbReference>
<dbReference type="EMBL" id="SRLO01000074">
    <property type="protein sequence ID" value="TNN78366.1"/>
    <property type="molecule type" value="Genomic_DNA"/>
</dbReference>
<proteinExistence type="predicted"/>
<evidence type="ECO:0000313" key="1">
    <source>
        <dbReference type="EMBL" id="TNN78366.1"/>
    </source>
</evidence>
<keyword evidence="2" id="KW-1185">Reference proteome</keyword>
<reference evidence="1 2" key="1">
    <citation type="submission" date="2019-03" db="EMBL/GenBank/DDBJ databases">
        <title>First draft genome of Liparis tanakae, snailfish: a comprehensive survey of snailfish specific genes.</title>
        <authorList>
            <person name="Kim W."/>
            <person name="Song I."/>
            <person name="Jeong J.-H."/>
            <person name="Kim D."/>
            <person name="Kim S."/>
            <person name="Ryu S."/>
            <person name="Song J.Y."/>
            <person name="Lee S.K."/>
        </authorList>
    </citation>
    <scope>NUCLEOTIDE SEQUENCE [LARGE SCALE GENOMIC DNA]</scope>
    <source>
        <tissue evidence="1">Muscle</tissue>
    </source>
</reference>
<sequence length="132" mass="14594">MAKLKLDQLLCGAEVAELLLLGLTALLDQVFQQQRVFTHPLDGLQQVGRQVHLVSELQLLILGTDNGAQVLLKVKENRTWKGLRRLLDQLQAEPLLVLSGNGQNRARKSSLHIELPKTKSVAVYKLLWGGAG</sequence>
<dbReference type="AlphaFoldDB" id="A0A4Z2IKF4"/>
<comment type="caution">
    <text evidence="1">The sequence shown here is derived from an EMBL/GenBank/DDBJ whole genome shotgun (WGS) entry which is preliminary data.</text>
</comment>
<accession>A0A4Z2IKF4</accession>
<evidence type="ECO:0000313" key="2">
    <source>
        <dbReference type="Proteomes" id="UP000314294"/>
    </source>
</evidence>
<protein>
    <submittedName>
        <fullName evidence="1">Uncharacterized protein</fullName>
    </submittedName>
</protein>
<name>A0A4Z2IKF4_9TELE</name>